<evidence type="ECO:0000313" key="3">
    <source>
        <dbReference type="EMBL" id="UPZ15200.1"/>
    </source>
</evidence>
<organism evidence="3 4">
    <name type="scientific">Flavobacterium humidisoli</name>
    <dbReference type="NCBI Taxonomy" id="2937442"/>
    <lineage>
        <taxon>Bacteria</taxon>
        <taxon>Pseudomonadati</taxon>
        <taxon>Bacteroidota</taxon>
        <taxon>Flavobacteriia</taxon>
        <taxon>Flavobacteriales</taxon>
        <taxon>Flavobacteriaceae</taxon>
        <taxon>Flavobacterium</taxon>
    </lineage>
</organism>
<proteinExistence type="predicted"/>
<sequence>MKRNFTSLLLYFFLILSSNTFSQNNTSTILNAFSSRIFSGKGYQPIQSLKWKFKTEGKIFSSPIVQNGIVYIGSEDGYFYAVDEKSGNSKWKFKTNGAIHTSASIYNDIIYFGSFDGYYYALNSKTGKEIWRFKTKGEHWYSEVGMWGMKPSDLLMADLWDFYLSTPVIHLDHKSALAIFGSSDGNLYAVDAKNGSIKWNFQTKAPIHSTPILENNTVYFGGWDGIFYALDSKTGKEKWKFSTEIKTGFTGIQASAAVSDGIVYFGARDPYFFALDAETGKLIWKYNVENSWILSSAVVKDNTVYVGTSDTYALLALDAKTGKEKYRFKGNGYVYSSPAIAGNTIYFADFSGNFFDLNLLSDGKESHTIPTENRTKYAADILNNNQLDFVFAAKQADLSLYAENKKVMDEFYKLGSIVSSPFISNDVIFYGSVDGYLYAYDLKKEK</sequence>
<gene>
    <name evidence="3" type="ORF">M0M44_20885</name>
</gene>
<dbReference type="Proteomes" id="UP000829998">
    <property type="component" value="Chromosome"/>
</dbReference>
<dbReference type="Gene3D" id="2.130.10.10">
    <property type="entry name" value="YVTN repeat-like/Quinoprotein amine dehydrogenase"/>
    <property type="match status" value="2"/>
</dbReference>
<dbReference type="InterPro" id="IPR002372">
    <property type="entry name" value="PQQ_rpt_dom"/>
</dbReference>
<protein>
    <submittedName>
        <fullName evidence="3">PQQ-binding-like beta-propeller repeat protein</fullName>
    </submittedName>
</protein>
<dbReference type="Pfam" id="PF13360">
    <property type="entry name" value="PQQ_2"/>
    <property type="match status" value="2"/>
</dbReference>
<accession>A0ABY4LQ37</accession>
<dbReference type="Gene3D" id="2.40.10.480">
    <property type="match status" value="1"/>
</dbReference>
<feature type="chain" id="PRO_5045739496" evidence="1">
    <location>
        <begin position="23"/>
        <end position="446"/>
    </location>
</feature>
<feature type="domain" description="Pyrrolo-quinoline quinone repeat" evidence="2">
    <location>
        <begin position="121"/>
        <end position="242"/>
    </location>
</feature>
<keyword evidence="4" id="KW-1185">Reference proteome</keyword>
<dbReference type="InterPro" id="IPR018391">
    <property type="entry name" value="PQQ_b-propeller_rpt"/>
</dbReference>
<reference evidence="3 4" key="1">
    <citation type="submission" date="2022-04" db="EMBL/GenBank/DDBJ databases">
        <authorList>
            <person name="Ra J.-S."/>
            <person name="Kim S.-B."/>
        </authorList>
    </citation>
    <scope>NUCLEOTIDE SEQUENCE [LARGE SCALE GENOMIC DNA]</scope>
    <source>
        <strain evidence="3 4">MMS21-Er5</strain>
    </source>
</reference>
<name>A0ABY4LQ37_9FLAO</name>
<dbReference type="SMART" id="SM00564">
    <property type="entry name" value="PQQ"/>
    <property type="match status" value="8"/>
</dbReference>
<evidence type="ECO:0000256" key="1">
    <source>
        <dbReference type="SAM" id="SignalP"/>
    </source>
</evidence>
<dbReference type="InterPro" id="IPR011047">
    <property type="entry name" value="Quinoprotein_ADH-like_sf"/>
</dbReference>
<feature type="signal peptide" evidence="1">
    <location>
        <begin position="1"/>
        <end position="22"/>
    </location>
</feature>
<dbReference type="SUPFAM" id="SSF50998">
    <property type="entry name" value="Quinoprotein alcohol dehydrogenase-like"/>
    <property type="match status" value="1"/>
</dbReference>
<dbReference type="RefSeq" id="WP_248727457.1">
    <property type="nucleotide sequence ID" value="NZ_CP096829.1"/>
</dbReference>
<dbReference type="PANTHER" id="PTHR34512:SF30">
    <property type="entry name" value="OUTER MEMBRANE PROTEIN ASSEMBLY FACTOR BAMB"/>
    <property type="match status" value="1"/>
</dbReference>
<dbReference type="InterPro" id="IPR015943">
    <property type="entry name" value="WD40/YVTN_repeat-like_dom_sf"/>
</dbReference>
<dbReference type="PANTHER" id="PTHR34512">
    <property type="entry name" value="CELL SURFACE PROTEIN"/>
    <property type="match status" value="1"/>
</dbReference>
<feature type="domain" description="Pyrrolo-quinoline quinone repeat" evidence="2">
    <location>
        <begin position="252"/>
        <end position="444"/>
    </location>
</feature>
<keyword evidence="1" id="KW-0732">Signal</keyword>
<evidence type="ECO:0000259" key="2">
    <source>
        <dbReference type="Pfam" id="PF13360"/>
    </source>
</evidence>
<dbReference type="EMBL" id="CP096829">
    <property type="protein sequence ID" value="UPZ15200.1"/>
    <property type="molecule type" value="Genomic_DNA"/>
</dbReference>
<evidence type="ECO:0000313" key="4">
    <source>
        <dbReference type="Proteomes" id="UP000829998"/>
    </source>
</evidence>